<accession>A0A9D2N874</accession>
<protein>
    <submittedName>
        <fullName evidence="1">Uncharacterized protein</fullName>
    </submittedName>
</protein>
<proteinExistence type="predicted"/>
<gene>
    <name evidence="1" type="ORF">H9935_10615</name>
</gene>
<dbReference type="EMBL" id="DWWV01000137">
    <property type="protein sequence ID" value="HJC11238.1"/>
    <property type="molecule type" value="Genomic_DNA"/>
</dbReference>
<evidence type="ECO:0000313" key="1">
    <source>
        <dbReference type="EMBL" id="HJC11238.1"/>
    </source>
</evidence>
<reference evidence="1" key="1">
    <citation type="journal article" date="2021" name="PeerJ">
        <title>Extensive microbial diversity within the chicken gut microbiome revealed by metagenomics and culture.</title>
        <authorList>
            <person name="Gilroy R."/>
            <person name="Ravi A."/>
            <person name="Getino M."/>
            <person name="Pursley I."/>
            <person name="Horton D.L."/>
            <person name="Alikhan N.F."/>
            <person name="Baker D."/>
            <person name="Gharbi K."/>
            <person name="Hall N."/>
            <person name="Watson M."/>
            <person name="Adriaenssens E.M."/>
            <person name="Foster-Nyarko E."/>
            <person name="Jarju S."/>
            <person name="Secka A."/>
            <person name="Antonio M."/>
            <person name="Oren A."/>
            <person name="Chaudhuri R.R."/>
            <person name="La Ragione R."/>
            <person name="Hildebrand F."/>
            <person name="Pallen M.J."/>
        </authorList>
    </citation>
    <scope>NUCLEOTIDE SEQUENCE</scope>
    <source>
        <strain evidence="1">ChiSxjej6B18-287</strain>
    </source>
</reference>
<organism evidence="1 2">
    <name type="scientific">Candidatus Blautia merdigallinarum</name>
    <dbReference type="NCBI Taxonomy" id="2838495"/>
    <lineage>
        <taxon>Bacteria</taxon>
        <taxon>Bacillati</taxon>
        <taxon>Bacillota</taxon>
        <taxon>Clostridia</taxon>
        <taxon>Lachnospirales</taxon>
        <taxon>Lachnospiraceae</taxon>
        <taxon>Blautia</taxon>
    </lineage>
</organism>
<reference evidence="1" key="2">
    <citation type="submission" date="2021-04" db="EMBL/GenBank/DDBJ databases">
        <authorList>
            <person name="Gilroy R."/>
        </authorList>
    </citation>
    <scope>NUCLEOTIDE SEQUENCE</scope>
    <source>
        <strain evidence="1">ChiSxjej6B18-287</strain>
    </source>
</reference>
<evidence type="ECO:0000313" key="2">
    <source>
        <dbReference type="Proteomes" id="UP000823893"/>
    </source>
</evidence>
<sequence>IMETDVQLRNLEDKFRLVISREIRVLRNNRNDKRAQEKVKNALFSMQVVHNAQEQLRDIDTTHELNKAMNNLGLALKSLNGISFRSEGVNSFRLQRGMDKMDKNAERRGGGMGNAFRQDINELISDDMIERLVKGESVDNCLNNPEGGIKNVEDALMFDEDMLNQVNFSGNANEGELEDGADMLEEFMKNME</sequence>
<feature type="non-terminal residue" evidence="1">
    <location>
        <position position="1"/>
    </location>
</feature>
<dbReference type="Proteomes" id="UP000823893">
    <property type="component" value="Unassembled WGS sequence"/>
</dbReference>
<comment type="caution">
    <text evidence="1">The sequence shown here is derived from an EMBL/GenBank/DDBJ whole genome shotgun (WGS) entry which is preliminary data.</text>
</comment>
<dbReference type="AlphaFoldDB" id="A0A9D2N874"/>
<name>A0A9D2N874_9FIRM</name>